<dbReference type="STRING" id="670052.PA27867_3155"/>
<proteinExistence type="predicted"/>
<sequence length="343" mass="35976" precursor="true">MKIRQVVVALSALLLVGGAAAFGAAQYAAFRAAQDAPSSVDTASVDTVGGAPRILFRNTAAGAGYGLVAAVPLADPSAARVVSQVACDRVDATDDAQMCLTIDRGVVTTFSATLFDASWRPLHSWPLPGVPSRTRFSEDGAYVAYSAFITGESYATVGFSISTRVLALKGADSSTEPVDLEDFTLTVGGQPVTGADRNFWGVTFSADDNTFYATAASNGQTWLVRGDFAARTLVAVRGNAECPYLSPDGTRVAYKTRPAGTPSGDWAIAVLNLATNVETVLPGERSVDDQVEWLDNSTLLYGLPRADAPGDSDIWSVKADGKAEPELFIEHAWSPAVVRPTSG</sequence>
<feature type="signal peptide" evidence="1">
    <location>
        <begin position="1"/>
        <end position="21"/>
    </location>
</feature>
<dbReference type="RefSeq" id="WP_066597979.1">
    <property type="nucleotide sequence ID" value="NZ_CP016282.1"/>
</dbReference>
<evidence type="ECO:0000313" key="2">
    <source>
        <dbReference type="EMBL" id="ANP74085.1"/>
    </source>
</evidence>
<dbReference type="EMBL" id="CP016282">
    <property type="protein sequence ID" value="ANP74085.1"/>
    <property type="molecule type" value="Genomic_DNA"/>
</dbReference>
<dbReference type="InterPro" id="IPR011042">
    <property type="entry name" value="6-blade_b-propeller_TolB-like"/>
</dbReference>
<dbReference type="Gene3D" id="2.120.10.30">
    <property type="entry name" value="TolB, C-terminal domain"/>
    <property type="match status" value="1"/>
</dbReference>
<name>A0A1B1BNH1_9MICO</name>
<feature type="chain" id="PRO_5008520019" description="TolB-like translocation protein" evidence="1">
    <location>
        <begin position="22"/>
        <end position="343"/>
    </location>
</feature>
<evidence type="ECO:0000256" key="1">
    <source>
        <dbReference type="SAM" id="SignalP"/>
    </source>
</evidence>
<reference evidence="2 3" key="1">
    <citation type="submission" date="2016-06" db="EMBL/GenBank/DDBJ databases">
        <title>Genome sequencing of Cryobacterium arcticum PAMC 27867.</title>
        <authorList>
            <person name="Lee J."/>
            <person name="Kim O.-S."/>
        </authorList>
    </citation>
    <scope>NUCLEOTIDE SEQUENCE [LARGE SCALE GENOMIC DNA]</scope>
    <source>
        <strain evidence="2 3">PAMC 27867</strain>
    </source>
</reference>
<dbReference type="SUPFAM" id="SSF82171">
    <property type="entry name" value="DPP6 N-terminal domain-like"/>
    <property type="match status" value="1"/>
</dbReference>
<evidence type="ECO:0000313" key="3">
    <source>
        <dbReference type="Proteomes" id="UP000092582"/>
    </source>
</evidence>
<keyword evidence="3" id="KW-1185">Reference proteome</keyword>
<dbReference type="KEGG" id="cart:PA27867_3155"/>
<gene>
    <name evidence="2" type="ORF">PA27867_3155</name>
</gene>
<evidence type="ECO:0008006" key="4">
    <source>
        <dbReference type="Google" id="ProtNLM"/>
    </source>
</evidence>
<dbReference type="Proteomes" id="UP000092582">
    <property type="component" value="Chromosome 1"/>
</dbReference>
<dbReference type="AlphaFoldDB" id="A0A1B1BNH1"/>
<accession>A0A1B1BNH1</accession>
<organism evidence="2 3">
    <name type="scientific">Cryobacterium arcticum</name>
    <dbReference type="NCBI Taxonomy" id="670052"/>
    <lineage>
        <taxon>Bacteria</taxon>
        <taxon>Bacillati</taxon>
        <taxon>Actinomycetota</taxon>
        <taxon>Actinomycetes</taxon>
        <taxon>Micrococcales</taxon>
        <taxon>Microbacteriaceae</taxon>
        <taxon>Cryobacterium</taxon>
    </lineage>
</organism>
<protein>
    <recommendedName>
        <fullName evidence="4">TolB-like translocation protein</fullName>
    </recommendedName>
</protein>
<keyword evidence="1" id="KW-0732">Signal</keyword>
<dbReference type="PATRIC" id="fig|670052.7.peg.3245"/>